<dbReference type="EMBL" id="MFEK01000010">
    <property type="protein sequence ID" value="OGE78987.1"/>
    <property type="molecule type" value="Genomic_DNA"/>
</dbReference>
<reference evidence="2 3" key="1">
    <citation type="journal article" date="2016" name="Nat. Commun.">
        <title>Thousands of microbial genomes shed light on interconnected biogeochemical processes in an aquifer system.</title>
        <authorList>
            <person name="Anantharaman K."/>
            <person name="Brown C.T."/>
            <person name="Hug L.A."/>
            <person name="Sharon I."/>
            <person name="Castelle C.J."/>
            <person name="Probst A.J."/>
            <person name="Thomas B.C."/>
            <person name="Singh A."/>
            <person name="Wilkins M.J."/>
            <person name="Karaoz U."/>
            <person name="Brodie E.L."/>
            <person name="Williams K.H."/>
            <person name="Hubbard S.S."/>
            <person name="Banfield J.F."/>
        </authorList>
    </citation>
    <scope>NUCLEOTIDE SEQUENCE [LARGE SCALE GENOMIC DNA]</scope>
</reference>
<keyword evidence="1" id="KW-1133">Transmembrane helix</keyword>
<proteinExistence type="predicted"/>
<organism evidence="2 3">
    <name type="scientific">Candidatus Doudnabacteria bacterium RIFCSPHIGHO2_01_FULL_46_14</name>
    <dbReference type="NCBI Taxonomy" id="1817824"/>
    <lineage>
        <taxon>Bacteria</taxon>
        <taxon>Candidatus Doudnaibacteriota</taxon>
    </lineage>
</organism>
<dbReference type="AlphaFoldDB" id="A0A1F5NMR9"/>
<evidence type="ECO:0000256" key="1">
    <source>
        <dbReference type="SAM" id="Phobius"/>
    </source>
</evidence>
<feature type="transmembrane region" description="Helical" evidence="1">
    <location>
        <begin position="37"/>
        <end position="55"/>
    </location>
</feature>
<protein>
    <submittedName>
        <fullName evidence="2">Uncharacterized protein</fullName>
    </submittedName>
</protein>
<evidence type="ECO:0000313" key="2">
    <source>
        <dbReference type="EMBL" id="OGE78987.1"/>
    </source>
</evidence>
<comment type="caution">
    <text evidence="2">The sequence shown here is derived from an EMBL/GenBank/DDBJ whole genome shotgun (WGS) entry which is preliminary data.</text>
</comment>
<accession>A0A1F5NMR9</accession>
<feature type="transmembrane region" description="Helical" evidence="1">
    <location>
        <begin position="62"/>
        <end position="83"/>
    </location>
</feature>
<evidence type="ECO:0000313" key="3">
    <source>
        <dbReference type="Proteomes" id="UP000176864"/>
    </source>
</evidence>
<name>A0A1F5NMR9_9BACT</name>
<dbReference type="Proteomes" id="UP000176864">
    <property type="component" value="Unassembled WGS sequence"/>
</dbReference>
<keyword evidence="1" id="KW-0472">Membrane</keyword>
<gene>
    <name evidence="2" type="ORF">A2751_00800</name>
</gene>
<keyword evidence="1" id="KW-0812">Transmembrane</keyword>
<sequence>MNKLLLQVMLAGLGIIVLGTALSAALGKSLTANPLHVIGLTVVIVPLAIYPIVALKEKLGPAYWGTSLFLAVSLIVVALFLGAHTKGFGELFSSFIP</sequence>